<evidence type="ECO:0000313" key="3">
    <source>
        <dbReference type="Proteomes" id="UP000006854"/>
    </source>
</evidence>
<dbReference type="KEGG" id="sve:SVEN_7435"/>
<evidence type="ECO:0000313" key="2">
    <source>
        <dbReference type="EMBL" id="CCA60721.1"/>
    </source>
</evidence>
<sequence length="125" mass="12855">MRDGSGRAVGAGRVVGVVPAGGAADGGDTSAGRWRTAGRKGGPLTGPNPTDRGKLGSKIHLICDRNGLPLSLGPANMHDRLGREPLVPPAPMAPQARDPPPHRPPGRRVLTAARPTSWSREPCPG</sequence>
<name>F2R322_STRVP</name>
<proteinExistence type="predicted"/>
<dbReference type="eggNOG" id="COG3293">
    <property type="taxonomic scope" value="Bacteria"/>
</dbReference>
<dbReference type="STRING" id="953739.SVEN_7435"/>
<gene>
    <name evidence="2" type="ordered locus">SVEN_7435</name>
</gene>
<protein>
    <submittedName>
        <fullName evidence="2">IS1647 transposase</fullName>
    </submittedName>
</protein>
<organism evidence="2 3">
    <name type="scientific">Streptomyces venezuelae (strain ATCC 10712 / CBS 650.69 / DSM 40230 / JCM 4526 / NBRC 13096 / PD 04745)</name>
    <dbReference type="NCBI Taxonomy" id="953739"/>
    <lineage>
        <taxon>Bacteria</taxon>
        <taxon>Bacillati</taxon>
        <taxon>Actinomycetota</taxon>
        <taxon>Actinomycetes</taxon>
        <taxon>Kitasatosporales</taxon>
        <taxon>Streptomycetaceae</taxon>
        <taxon>Streptomyces</taxon>
    </lineage>
</organism>
<reference evidence="2 3" key="1">
    <citation type="journal article" date="2011" name="BMC Genomics">
        <title>Genome-wide analysis of the role of GlnR in Streptomyces venezuelae provides new insights into global nitrogen regulation in actinomycetes.</title>
        <authorList>
            <person name="Pullan S.T."/>
            <person name="Bibb M.J."/>
            <person name="Merrick M."/>
        </authorList>
    </citation>
    <scope>NUCLEOTIDE SEQUENCE [LARGE SCALE GENOMIC DNA]</scope>
    <source>
        <strain evidence="3">ATCC 10712 / CBS 650.69 / DSM 40230 / JCM 4526 / NBRC 13096 / PD 04745</strain>
    </source>
</reference>
<accession>F2R322</accession>
<feature type="compositionally biased region" description="Low complexity" evidence="1">
    <location>
        <begin position="17"/>
        <end position="33"/>
    </location>
</feature>
<dbReference type="HOGENOM" id="CLU_1991509_0_0_11"/>
<feature type="region of interest" description="Disordered" evidence="1">
    <location>
        <begin position="17"/>
        <end position="56"/>
    </location>
</feature>
<dbReference type="Proteomes" id="UP000006854">
    <property type="component" value="Chromosome"/>
</dbReference>
<evidence type="ECO:0000256" key="1">
    <source>
        <dbReference type="SAM" id="MobiDB-lite"/>
    </source>
</evidence>
<dbReference type="EMBL" id="FR845719">
    <property type="protein sequence ID" value="CCA60721.1"/>
    <property type="molecule type" value="Genomic_DNA"/>
</dbReference>
<feature type="region of interest" description="Disordered" evidence="1">
    <location>
        <begin position="74"/>
        <end position="125"/>
    </location>
</feature>
<keyword evidence="3" id="KW-1185">Reference proteome</keyword>
<dbReference type="AlphaFoldDB" id="F2R322"/>